<evidence type="ECO:0000313" key="3">
    <source>
        <dbReference type="Proteomes" id="UP000054771"/>
    </source>
</evidence>
<feature type="region of interest" description="Disordered" evidence="1">
    <location>
        <begin position="91"/>
        <end position="145"/>
    </location>
</feature>
<dbReference type="Proteomes" id="UP000054771">
    <property type="component" value="Unassembled WGS sequence"/>
</dbReference>
<proteinExistence type="predicted"/>
<dbReference type="OrthoDB" id="10369774at2759"/>
<protein>
    <submittedName>
        <fullName evidence="2">Uncharacterized protein</fullName>
    </submittedName>
</protein>
<evidence type="ECO:0000313" key="2">
    <source>
        <dbReference type="EMBL" id="CEL02032.1"/>
    </source>
</evidence>
<reference evidence="3" key="1">
    <citation type="journal article" date="2016" name="Genome Announc.">
        <title>Draft genome sequences of fungus Aspergillus calidoustus.</title>
        <authorList>
            <person name="Horn F."/>
            <person name="Linde J."/>
            <person name="Mattern D.J."/>
            <person name="Walther G."/>
            <person name="Guthke R."/>
            <person name="Scherlach K."/>
            <person name="Martin K."/>
            <person name="Brakhage A.A."/>
            <person name="Petzke L."/>
            <person name="Valiante V."/>
        </authorList>
    </citation>
    <scope>NUCLEOTIDE SEQUENCE [LARGE SCALE GENOMIC DNA]</scope>
    <source>
        <strain evidence="3">SF006504</strain>
    </source>
</reference>
<evidence type="ECO:0000256" key="1">
    <source>
        <dbReference type="SAM" id="MobiDB-lite"/>
    </source>
</evidence>
<dbReference type="AlphaFoldDB" id="A0A0U5FRB6"/>
<accession>A0A0U5FRB6</accession>
<organism evidence="2 3">
    <name type="scientific">Aspergillus calidoustus</name>
    <dbReference type="NCBI Taxonomy" id="454130"/>
    <lineage>
        <taxon>Eukaryota</taxon>
        <taxon>Fungi</taxon>
        <taxon>Dikarya</taxon>
        <taxon>Ascomycota</taxon>
        <taxon>Pezizomycotina</taxon>
        <taxon>Eurotiomycetes</taxon>
        <taxon>Eurotiomycetidae</taxon>
        <taxon>Eurotiales</taxon>
        <taxon>Aspergillaceae</taxon>
        <taxon>Aspergillus</taxon>
        <taxon>Aspergillus subgen. Nidulantes</taxon>
    </lineage>
</organism>
<feature type="compositionally biased region" description="Polar residues" evidence="1">
    <location>
        <begin position="94"/>
        <end position="127"/>
    </location>
</feature>
<gene>
    <name evidence="2" type="ORF">ASPCAL01607</name>
</gene>
<dbReference type="EMBL" id="CDMC01000001">
    <property type="protein sequence ID" value="CEL02032.1"/>
    <property type="molecule type" value="Genomic_DNA"/>
</dbReference>
<keyword evidence="3" id="KW-1185">Reference proteome</keyword>
<sequence>MIHTFDTLPSGDHARADTKANSQTIFVSVQWNHKAAFDPTFLSTTTILSSPSPTKTRSELLHDGYYLRYTRSGLDASLIITIASNYHFNPHPASKSSAESTSQHSENATQHNRAAQIRPDQNLSITMSFLPPPSNSSSSASSTGTQIPLPKNVFVWIGIKADEALQKGANFDVNHLRELPKPAAYIVMIRKPDMQPTERTWYHCMGVEFDENDHHGGFNDYWHHVINEDRYENNTYCERVIACGMFPMEKFDLFEKCFHATPPQHPPYFMMRFLRKLVETGVLEAYTINIFEAIVEELEGPVPVDPKLDGEKVDPTPLKELDKFEEQMMFPMEL</sequence>
<name>A0A0U5FRB6_ASPCI</name>